<evidence type="ECO:0008006" key="4">
    <source>
        <dbReference type="Google" id="ProtNLM"/>
    </source>
</evidence>
<dbReference type="Proteomes" id="UP000237749">
    <property type="component" value="Unassembled WGS sequence"/>
</dbReference>
<protein>
    <recommendedName>
        <fullName evidence="4">Outer membrane efflux protein</fullName>
    </recommendedName>
</protein>
<organism evidence="2 3">
    <name type="scientific">Lacrimispora xylanisolvens</name>
    <dbReference type="NCBI Taxonomy" id="384636"/>
    <lineage>
        <taxon>Bacteria</taxon>
        <taxon>Bacillati</taxon>
        <taxon>Bacillota</taxon>
        <taxon>Clostridia</taxon>
        <taxon>Lachnospirales</taxon>
        <taxon>Lachnospiraceae</taxon>
        <taxon>Lacrimispora</taxon>
    </lineage>
</organism>
<dbReference type="Gene3D" id="1.20.1600.10">
    <property type="entry name" value="Outer membrane efflux proteins (OEP)"/>
    <property type="match status" value="1"/>
</dbReference>
<accession>A0A2S6HHD5</accession>
<gene>
    <name evidence="2" type="ORF">BXY41_117123</name>
</gene>
<reference evidence="2 3" key="1">
    <citation type="submission" date="2018-02" db="EMBL/GenBank/DDBJ databases">
        <title>Genomic Encyclopedia of Archaeal and Bacterial Type Strains, Phase II (KMG-II): from individual species to whole genera.</title>
        <authorList>
            <person name="Goeker M."/>
        </authorList>
    </citation>
    <scope>NUCLEOTIDE SEQUENCE [LARGE SCALE GENOMIC DNA]</scope>
    <source>
        <strain evidence="2 3">DSM 3808</strain>
    </source>
</reference>
<feature type="signal peptide" evidence="1">
    <location>
        <begin position="1"/>
        <end position="27"/>
    </location>
</feature>
<evidence type="ECO:0000313" key="3">
    <source>
        <dbReference type="Proteomes" id="UP000237749"/>
    </source>
</evidence>
<comment type="caution">
    <text evidence="2">The sequence shown here is derived from an EMBL/GenBank/DDBJ whole genome shotgun (WGS) entry which is preliminary data.</text>
</comment>
<dbReference type="OrthoDB" id="1903697at2"/>
<evidence type="ECO:0000256" key="1">
    <source>
        <dbReference type="SAM" id="SignalP"/>
    </source>
</evidence>
<feature type="chain" id="PRO_5018106740" description="Outer membrane efflux protein" evidence="1">
    <location>
        <begin position="28"/>
        <end position="384"/>
    </location>
</feature>
<dbReference type="AlphaFoldDB" id="A0A2S6HHD5"/>
<name>A0A2S6HHD5_9FIRM</name>
<keyword evidence="3" id="KW-1185">Reference proteome</keyword>
<dbReference type="SUPFAM" id="SSF56954">
    <property type="entry name" value="Outer membrane efflux proteins (OEP)"/>
    <property type="match status" value="2"/>
</dbReference>
<dbReference type="EMBL" id="PTJA01000017">
    <property type="protein sequence ID" value="PPK76894.1"/>
    <property type="molecule type" value="Genomic_DNA"/>
</dbReference>
<evidence type="ECO:0000313" key="2">
    <source>
        <dbReference type="EMBL" id="PPK76894.1"/>
    </source>
</evidence>
<dbReference type="RefSeq" id="WP_104439496.1">
    <property type="nucleotide sequence ID" value="NZ_PTJA01000017.1"/>
</dbReference>
<keyword evidence="1" id="KW-0732">Signal</keyword>
<sequence>MRKWKQIGAFTLAAVMTFSGPASTVWAGSPEFSRTAEEWAKLRDNVMEYDELKDLIHEYNVKVQKNQLDISDKKGKDRVTSDEYARYYRDAADKARNNITGEDGNEVNDARNAVSARQADENADRNVEDLGVDQLTNDQEEATLVATAQVSMITYFQQKYELETLKDSLELLNAVHQSVLVKQSAGMATQTDVLGALENIQNTQTSIDKLTGTIEQTRQKLCVMLGWKYNDTPEIKDIPAVDMAQIDAMNPDTDMEAALNNNYTLKINKRKLTNASADVTKETLKRTIASNEQNIGTDLVKSYQEVLQAKAAYDQAVAEYNLETKNMDTAERKTQVGKMSGLDYRKQKNALITKTNGVKTAELTLFQSVQTYNNAVSGLASTGG</sequence>
<proteinExistence type="predicted"/>